<keyword evidence="11" id="KW-0238">DNA-binding</keyword>
<dbReference type="InterPro" id="IPR001650">
    <property type="entry name" value="Helicase_C-like"/>
</dbReference>
<dbReference type="NCBIfam" id="TIGR01389">
    <property type="entry name" value="recQ"/>
    <property type="match status" value="1"/>
</dbReference>
<keyword evidence="14" id="KW-0413">Isomerase</keyword>
<feature type="domain" description="HRDC" evidence="17">
    <location>
        <begin position="512"/>
        <end position="592"/>
    </location>
</feature>
<dbReference type="CDD" id="cd17920">
    <property type="entry name" value="DEXHc_RecQ"/>
    <property type="match status" value="1"/>
</dbReference>
<dbReference type="InterPro" id="IPR044876">
    <property type="entry name" value="HRDC_dom_sf"/>
</dbReference>
<dbReference type="FunFam" id="1.10.10.10:FF:000564">
    <property type="entry name" value="ATP-dependent DNA helicase RecQ"/>
    <property type="match status" value="1"/>
</dbReference>
<evidence type="ECO:0000313" key="20">
    <source>
        <dbReference type="EMBL" id="KOO42797.1"/>
    </source>
</evidence>
<evidence type="ECO:0000256" key="13">
    <source>
        <dbReference type="ARBA" id="ARBA00023204"/>
    </source>
</evidence>
<evidence type="ECO:0000256" key="3">
    <source>
        <dbReference type="ARBA" id="ARBA00005446"/>
    </source>
</evidence>
<comment type="similarity">
    <text evidence="3">Belongs to the helicase family. RecQ subfamily.</text>
</comment>
<comment type="cofactor">
    <cofactor evidence="1">
        <name>Mg(2+)</name>
        <dbReference type="ChEBI" id="CHEBI:18420"/>
    </cofactor>
</comment>
<dbReference type="SMART" id="SM00487">
    <property type="entry name" value="DEXDc"/>
    <property type="match status" value="1"/>
</dbReference>
<evidence type="ECO:0000256" key="1">
    <source>
        <dbReference type="ARBA" id="ARBA00001946"/>
    </source>
</evidence>
<dbReference type="Pfam" id="PF00271">
    <property type="entry name" value="Helicase_C"/>
    <property type="match status" value="1"/>
</dbReference>
<dbReference type="GO" id="GO:0006281">
    <property type="term" value="P:DNA repair"/>
    <property type="evidence" value="ECO:0007669"/>
    <property type="project" value="UniProtKB-KW"/>
</dbReference>
<dbReference type="FunFam" id="3.40.50.300:FF:000296">
    <property type="entry name" value="ATP-dependent DNA helicase RecQ"/>
    <property type="match status" value="1"/>
</dbReference>
<dbReference type="SUPFAM" id="SSF46785">
    <property type="entry name" value="Winged helix' DNA-binding domain"/>
    <property type="match status" value="1"/>
</dbReference>
<evidence type="ECO:0000256" key="11">
    <source>
        <dbReference type="ARBA" id="ARBA00023125"/>
    </source>
</evidence>
<dbReference type="InterPro" id="IPR014001">
    <property type="entry name" value="Helicase_ATP-bd"/>
</dbReference>
<organism evidence="20 21">
    <name type="scientific">Priestia koreensis</name>
    <dbReference type="NCBI Taxonomy" id="284581"/>
    <lineage>
        <taxon>Bacteria</taxon>
        <taxon>Bacillati</taxon>
        <taxon>Bacillota</taxon>
        <taxon>Bacilli</taxon>
        <taxon>Bacillales</taxon>
        <taxon>Bacillaceae</taxon>
        <taxon>Priestia</taxon>
    </lineage>
</organism>
<dbReference type="SUPFAM" id="SSF52540">
    <property type="entry name" value="P-loop containing nucleoside triphosphate hydrolases"/>
    <property type="match status" value="1"/>
</dbReference>
<dbReference type="NCBIfam" id="TIGR00614">
    <property type="entry name" value="recQ_fam"/>
    <property type="match status" value="1"/>
</dbReference>
<dbReference type="InterPro" id="IPR032284">
    <property type="entry name" value="RecQ_Zn-bd"/>
</dbReference>
<dbReference type="GO" id="GO:0043138">
    <property type="term" value="F:3'-5' DNA helicase activity"/>
    <property type="evidence" value="ECO:0007669"/>
    <property type="project" value="UniProtKB-EC"/>
</dbReference>
<evidence type="ECO:0000256" key="15">
    <source>
        <dbReference type="ARBA" id="ARBA00034617"/>
    </source>
</evidence>
<dbReference type="GO" id="GO:0009432">
    <property type="term" value="P:SOS response"/>
    <property type="evidence" value="ECO:0007669"/>
    <property type="project" value="UniProtKB-UniRule"/>
</dbReference>
<dbReference type="PROSITE" id="PS51192">
    <property type="entry name" value="HELICASE_ATP_BIND_1"/>
    <property type="match status" value="1"/>
</dbReference>
<keyword evidence="5" id="KW-0547">Nucleotide-binding</keyword>
<dbReference type="Gene3D" id="1.10.150.80">
    <property type="entry name" value="HRDC domain"/>
    <property type="match status" value="1"/>
</dbReference>
<evidence type="ECO:0000256" key="14">
    <source>
        <dbReference type="ARBA" id="ARBA00023235"/>
    </source>
</evidence>
<evidence type="ECO:0000256" key="5">
    <source>
        <dbReference type="ARBA" id="ARBA00022741"/>
    </source>
</evidence>
<dbReference type="PATRIC" id="fig|284581.3.peg.2858"/>
<dbReference type="InterPro" id="IPR004589">
    <property type="entry name" value="DNA_helicase_ATP-dep_RecQ"/>
</dbReference>
<dbReference type="Proteomes" id="UP000037558">
    <property type="component" value="Unassembled WGS sequence"/>
</dbReference>
<evidence type="ECO:0000256" key="10">
    <source>
        <dbReference type="ARBA" id="ARBA00022840"/>
    </source>
</evidence>
<comment type="catalytic activity">
    <reaction evidence="15">
        <text>Couples ATP hydrolysis with the unwinding of duplex DNA by translocating in the 3'-5' direction.</text>
        <dbReference type="EC" id="5.6.2.4"/>
    </reaction>
</comment>
<evidence type="ECO:0000259" key="17">
    <source>
        <dbReference type="PROSITE" id="PS50967"/>
    </source>
</evidence>
<evidence type="ECO:0000256" key="4">
    <source>
        <dbReference type="ARBA" id="ARBA00022723"/>
    </source>
</evidence>
<dbReference type="InterPro" id="IPR036390">
    <property type="entry name" value="WH_DNA-bd_sf"/>
</dbReference>
<keyword evidence="21" id="KW-1185">Reference proteome</keyword>
<sequence length="710" mass="80956">MMQEATRYLKSYFGYDQFRQGQEDIIQNVLNGHHTAGIMPTGGGKSLCYQIPALVLPGITLVISPLISLMKDQVDALEQVGIHATYINSTLTASEADRRLEEVSTGECRILYIAPERLESPFFMQQLENLPISLVAVDEAHCISQWGHDFRPSYLRIHRFVKELSSQPTVLALTATATPQVQEDICAQLSIPQESTFITGFERSNLSFNVVKGQDADDFLQQYLKKNPGESGIIYAATRKDVDALYEQLNKRGIETGRYHAGLNEKERSEQQDRFLRDDVTIMVATNAFGMGIDKSNVRFVIHYQLPKNMESYYQEAGRAGRDGLESECILLYSPQDVQVQRYLIDQSMNEEKKKQELQKLHQMRDYCHTEGCLQAFILHYFGDHNAVECGKCSNCTDDRDSVDVTKEAQMVLSCMIRMGQRFGKTLIAQVLTGSNNKKVIDMRFNQLPTYGIMKDKTAKEVSEFIDFLTSEQIIGISGGQYPVLIVTENAKSVLQGTHPVMRKEQVEVVQVAVDDELFEKLRQLRKAIADEENVPPFVIFSDQTLQDMSRRLPLSKEELLMVKGIGEQKKDRYGDRFLQVVEDYKRDHPDREPMIEEVKVKKKPKRSSSKEGSHLVTFELYEQGRTIEEIAKSRDLSLVTVENHLLRAAEDGKSIEWETFFTPEQENQVEEAIREVGEGFLKPIKEALPDDISYFVIKAILAKRQLMNH</sequence>
<dbReference type="PANTHER" id="PTHR13710:SF105">
    <property type="entry name" value="ATP-DEPENDENT DNA HELICASE Q1"/>
    <property type="match status" value="1"/>
</dbReference>
<proteinExistence type="inferred from homology"/>
<keyword evidence="6" id="KW-0227">DNA damage</keyword>
<keyword evidence="9" id="KW-0862">Zinc</keyword>
<dbReference type="GO" id="GO:0030894">
    <property type="term" value="C:replisome"/>
    <property type="evidence" value="ECO:0007669"/>
    <property type="project" value="TreeGrafter"/>
</dbReference>
<gene>
    <name evidence="20" type="ORF">AMD01_16775</name>
</gene>
<keyword evidence="4" id="KW-0479">Metal-binding</keyword>
<evidence type="ECO:0000256" key="12">
    <source>
        <dbReference type="ARBA" id="ARBA00023172"/>
    </source>
</evidence>
<dbReference type="InterPro" id="IPR029491">
    <property type="entry name" value="Helicase_HTH"/>
</dbReference>
<dbReference type="InterPro" id="IPR006293">
    <property type="entry name" value="DNA_helicase_ATP-dep_RecQ_bac"/>
</dbReference>
<dbReference type="GO" id="GO:0046872">
    <property type="term" value="F:metal ion binding"/>
    <property type="evidence" value="ECO:0007669"/>
    <property type="project" value="UniProtKB-KW"/>
</dbReference>
<dbReference type="GO" id="GO:0005524">
    <property type="term" value="F:ATP binding"/>
    <property type="evidence" value="ECO:0007669"/>
    <property type="project" value="UniProtKB-KW"/>
</dbReference>
<dbReference type="InterPro" id="IPR018982">
    <property type="entry name" value="RQC_domain"/>
</dbReference>
<dbReference type="SMART" id="SM00956">
    <property type="entry name" value="RQC"/>
    <property type="match status" value="1"/>
</dbReference>
<dbReference type="Gene3D" id="1.10.10.10">
    <property type="entry name" value="Winged helix-like DNA-binding domain superfamily/Winged helix DNA-binding domain"/>
    <property type="match status" value="1"/>
</dbReference>
<dbReference type="InterPro" id="IPR011545">
    <property type="entry name" value="DEAD/DEAH_box_helicase_dom"/>
</dbReference>
<dbReference type="FunFam" id="1.10.150.80:FF:000002">
    <property type="entry name" value="ATP-dependent DNA helicase RecQ"/>
    <property type="match status" value="1"/>
</dbReference>
<feature type="domain" description="Helicase ATP-binding" evidence="18">
    <location>
        <begin position="26"/>
        <end position="195"/>
    </location>
</feature>
<evidence type="ECO:0000256" key="8">
    <source>
        <dbReference type="ARBA" id="ARBA00022806"/>
    </source>
</evidence>
<dbReference type="InterPro" id="IPR002121">
    <property type="entry name" value="HRDC_dom"/>
</dbReference>
<dbReference type="Pfam" id="PF14493">
    <property type="entry name" value="HTH_40"/>
    <property type="match status" value="1"/>
</dbReference>
<evidence type="ECO:0000313" key="21">
    <source>
        <dbReference type="Proteomes" id="UP000037558"/>
    </source>
</evidence>
<dbReference type="GO" id="GO:0006260">
    <property type="term" value="P:DNA replication"/>
    <property type="evidence" value="ECO:0007669"/>
    <property type="project" value="InterPro"/>
</dbReference>
<keyword evidence="7" id="KW-0378">Hydrolase</keyword>
<dbReference type="SMART" id="SM00341">
    <property type="entry name" value="HRDC"/>
    <property type="match status" value="1"/>
</dbReference>
<accession>A0A0M0KVY0</accession>
<keyword evidence="8 20" id="KW-0347">Helicase</keyword>
<evidence type="ECO:0000256" key="6">
    <source>
        <dbReference type="ARBA" id="ARBA00022763"/>
    </source>
</evidence>
<dbReference type="PROSITE" id="PS51194">
    <property type="entry name" value="HELICASE_CTER"/>
    <property type="match status" value="1"/>
</dbReference>
<dbReference type="GO" id="GO:0009378">
    <property type="term" value="F:four-way junction helicase activity"/>
    <property type="evidence" value="ECO:0007669"/>
    <property type="project" value="TreeGrafter"/>
</dbReference>
<dbReference type="STRING" id="284581.AMD01_16775"/>
<dbReference type="SMART" id="SM00490">
    <property type="entry name" value="HELICc"/>
    <property type="match status" value="1"/>
</dbReference>
<feature type="domain" description="Helicase C-terminal" evidence="19">
    <location>
        <begin position="219"/>
        <end position="364"/>
    </location>
</feature>
<dbReference type="GO" id="GO:0006310">
    <property type="term" value="P:DNA recombination"/>
    <property type="evidence" value="ECO:0007669"/>
    <property type="project" value="UniProtKB-UniRule"/>
</dbReference>
<evidence type="ECO:0000259" key="19">
    <source>
        <dbReference type="PROSITE" id="PS51194"/>
    </source>
</evidence>
<dbReference type="EMBL" id="LILC01000023">
    <property type="protein sequence ID" value="KOO42797.1"/>
    <property type="molecule type" value="Genomic_DNA"/>
</dbReference>
<evidence type="ECO:0000256" key="9">
    <source>
        <dbReference type="ARBA" id="ARBA00022833"/>
    </source>
</evidence>
<keyword evidence="12" id="KW-0233">DNA recombination</keyword>
<dbReference type="GO" id="GO:0043590">
    <property type="term" value="C:bacterial nucleoid"/>
    <property type="evidence" value="ECO:0007669"/>
    <property type="project" value="TreeGrafter"/>
</dbReference>
<evidence type="ECO:0000259" key="18">
    <source>
        <dbReference type="PROSITE" id="PS51192"/>
    </source>
</evidence>
<name>A0A0M0KVY0_9BACI</name>
<keyword evidence="10" id="KW-0067">ATP-binding</keyword>
<dbReference type="AlphaFoldDB" id="A0A0M0KVY0"/>
<dbReference type="Pfam" id="PF09382">
    <property type="entry name" value="RQC"/>
    <property type="match status" value="1"/>
</dbReference>
<dbReference type="PROSITE" id="PS50967">
    <property type="entry name" value="HRDC"/>
    <property type="match status" value="1"/>
</dbReference>
<dbReference type="OrthoDB" id="9763310at2"/>
<dbReference type="GO" id="GO:0003677">
    <property type="term" value="F:DNA binding"/>
    <property type="evidence" value="ECO:0007669"/>
    <property type="project" value="UniProtKB-KW"/>
</dbReference>
<dbReference type="EC" id="5.6.2.4" evidence="16"/>
<dbReference type="Pfam" id="PF00570">
    <property type="entry name" value="HRDC"/>
    <property type="match status" value="1"/>
</dbReference>
<dbReference type="InterPro" id="IPR010997">
    <property type="entry name" value="HRDC-like_sf"/>
</dbReference>
<comment type="caution">
    <text evidence="20">The sequence shown here is derived from an EMBL/GenBank/DDBJ whole genome shotgun (WGS) entry which is preliminary data.</text>
</comment>
<dbReference type="FunFam" id="3.40.50.300:FF:000156">
    <property type="entry name" value="ATP-dependent DNA helicase recQ"/>
    <property type="match status" value="1"/>
</dbReference>
<dbReference type="RefSeq" id="WP_053402596.1">
    <property type="nucleotide sequence ID" value="NZ_LILC01000023.1"/>
</dbReference>
<reference evidence="21" key="1">
    <citation type="submission" date="2015-08" db="EMBL/GenBank/DDBJ databases">
        <title>Fjat-14210 dsm16467.</title>
        <authorList>
            <person name="Liu B."/>
            <person name="Wang J."/>
            <person name="Zhu Y."/>
            <person name="Liu G."/>
            <person name="Chen Q."/>
            <person name="Chen Z."/>
            <person name="Lan J."/>
            <person name="Che J."/>
            <person name="Ge C."/>
            <person name="Shi H."/>
            <person name="Pan Z."/>
            <person name="Liu X."/>
        </authorList>
    </citation>
    <scope>NUCLEOTIDE SEQUENCE [LARGE SCALE GENOMIC DNA]</scope>
    <source>
        <strain evidence="21">DSM 16467</strain>
    </source>
</reference>
<comment type="cofactor">
    <cofactor evidence="2">
        <name>Zn(2+)</name>
        <dbReference type="ChEBI" id="CHEBI:29105"/>
    </cofactor>
</comment>
<dbReference type="Pfam" id="PF00270">
    <property type="entry name" value="DEAD"/>
    <property type="match status" value="1"/>
</dbReference>
<dbReference type="Gene3D" id="3.40.50.300">
    <property type="entry name" value="P-loop containing nucleotide triphosphate hydrolases"/>
    <property type="match status" value="2"/>
</dbReference>
<dbReference type="GO" id="GO:0016787">
    <property type="term" value="F:hydrolase activity"/>
    <property type="evidence" value="ECO:0007669"/>
    <property type="project" value="UniProtKB-KW"/>
</dbReference>
<dbReference type="GO" id="GO:0005737">
    <property type="term" value="C:cytoplasm"/>
    <property type="evidence" value="ECO:0007669"/>
    <property type="project" value="TreeGrafter"/>
</dbReference>
<dbReference type="Pfam" id="PF16124">
    <property type="entry name" value="RecQ_Zn_bind"/>
    <property type="match status" value="1"/>
</dbReference>
<dbReference type="SUPFAM" id="SSF47819">
    <property type="entry name" value="HRDC-like"/>
    <property type="match status" value="1"/>
</dbReference>
<dbReference type="CDD" id="cd18794">
    <property type="entry name" value="SF2_C_RecQ"/>
    <property type="match status" value="1"/>
</dbReference>
<dbReference type="InterPro" id="IPR036388">
    <property type="entry name" value="WH-like_DNA-bd_sf"/>
</dbReference>
<keyword evidence="13" id="KW-0234">DNA repair</keyword>
<protein>
    <recommendedName>
        <fullName evidence="16">DNA helicase RecQ</fullName>
        <ecNumber evidence="16">5.6.2.4</ecNumber>
    </recommendedName>
</protein>
<evidence type="ECO:0000256" key="7">
    <source>
        <dbReference type="ARBA" id="ARBA00022801"/>
    </source>
</evidence>
<dbReference type="PANTHER" id="PTHR13710">
    <property type="entry name" value="DNA HELICASE RECQ FAMILY MEMBER"/>
    <property type="match status" value="1"/>
</dbReference>
<dbReference type="InterPro" id="IPR027417">
    <property type="entry name" value="P-loop_NTPase"/>
</dbReference>
<evidence type="ECO:0000256" key="2">
    <source>
        <dbReference type="ARBA" id="ARBA00001947"/>
    </source>
</evidence>
<evidence type="ECO:0000256" key="16">
    <source>
        <dbReference type="NCBIfam" id="TIGR01389"/>
    </source>
</evidence>